<protein>
    <submittedName>
        <fullName evidence="10">Ger(X)C family spore germination protein</fullName>
    </submittedName>
</protein>
<dbReference type="InterPro" id="IPR046953">
    <property type="entry name" value="Spore_GerAC-like_C"/>
</dbReference>
<evidence type="ECO:0000256" key="6">
    <source>
        <dbReference type="ARBA" id="ARBA00023139"/>
    </source>
</evidence>
<keyword evidence="3" id="KW-0309">Germination</keyword>
<keyword evidence="6" id="KW-0564">Palmitate</keyword>
<dbReference type="OrthoDB" id="9816067at2"/>
<accession>A0A6I0ETG6</accession>
<proteinExistence type="inferred from homology"/>
<evidence type="ECO:0000256" key="2">
    <source>
        <dbReference type="ARBA" id="ARBA00007886"/>
    </source>
</evidence>
<evidence type="ECO:0000259" key="9">
    <source>
        <dbReference type="Pfam" id="PF25198"/>
    </source>
</evidence>
<dbReference type="Gene3D" id="3.30.300.210">
    <property type="entry name" value="Nutrient germinant receptor protein C, domain 3"/>
    <property type="match status" value="1"/>
</dbReference>
<comment type="subcellular location">
    <subcellularLocation>
        <location evidence="1">Membrane</location>
        <topology evidence="1">Lipid-anchor</topology>
    </subcellularLocation>
</comment>
<dbReference type="Pfam" id="PF05504">
    <property type="entry name" value="Spore_GerAC"/>
    <property type="match status" value="1"/>
</dbReference>
<dbReference type="AlphaFoldDB" id="A0A6I0ETG6"/>
<evidence type="ECO:0000256" key="1">
    <source>
        <dbReference type="ARBA" id="ARBA00004635"/>
    </source>
</evidence>
<dbReference type="InterPro" id="IPR057336">
    <property type="entry name" value="GerAC_N"/>
</dbReference>
<feature type="domain" description="Spore germination protein N-terminal" evidence="9">
    <location>
        <begin position="29"/>
        <end position="210"/>
    </location>
</feature>
<keyword evidence="7" id="KW-0449">Lipoprotein</keyword>
<dbReference type="Proteomes" id="UP000468766">
    <property type="component" value="Unassembled WGS sequence"/>
</dbReference>
<name>A0A6I0ETG6_9FIRM</name>
<dbReference type="InterPro" id="IPR008844">
    <property type="entry name" value="Spore_GerAC-like"/>
</dbReference>
<sequence>MKIKSSSLPKAIFLSLLLLLTLLNTGCWDRRELESLAFVLTLGIDQSAIDNQYDFTFRIAVPGNLDPRGGKGTSAEEMPDTSKVVTVTARSLPEAISLLRTSIERSLDFRHLRVVIFGEELAYKEGLLFHIDHLERDPHFRRTIYVWINKFGTARDVFLINMPVLEAFVTRYIEGTNESIRETGYARPIILHDLVAETEEHHVDTVIPLICINPIIEEEKKDGKIVPMPTEKYRESVKDIIGGEQMEHINRSGGNPLEIIGLAVIQEGKMIEQISGWESRVYSLLRDSYRYGTWTFEDPEVENKTFAVELYRSRPPRVEIDWQKEDPVTIDITFFLEGNVRDIQSLEKYISPETYPLLEGVVTKVIAEQTIELISKMQELETDPFYLARFIRTQMLYKQEYIALDWKKRFAQAEVNVTVDFNLRRPGLVIQPMVIPEQE</sequence>
<keyword evidence="4" id="KW-0732">Signal</keyword>
<keyword evidence="5" id="KW-0472">Membrane</keyword>
<dbReference type="RefSeq" id="WP_151619358.1">
    <property type="nucleotide sequence ID" value="NZ_WBXO01000003.1"/>
</dbReference>
<dbReference type="GO" id="GO:0016020">
    <property type="term" value="C:membrane"/>
    <property type="evidence" value="ECO:0007669"/>
    <property type="project" value="UniProtKB-SubCell"/>
</dbReference>
<dbReference type="Pfam" id="PF25198">
    <property type="entry name" value="Spore_GerAC_N"/>
    <property type="match status" value="1"/>
</dbReference>
<dbReference type="GO" id="GO:0009847">
    <property type="term" value="P:spore germination"/>
    <property type="evidence" value="ECO:0007669"/>
    <property type="project" value="InterPro"/>
</dbReference>
<evidence type="ECO:0000256" key="3">
    <source>
        <dbReference type="ARBA" id="ARBA00022544"/>
    </source>
</evidence>
<dbReference type="InterPro" id="IPR038501">
    <property type="entry name" value="Spore_GerAC_C_sf"/>
</dbReference>
<organism evidence="10 11">
    <name type="scientific">Heliorestis acidaminivorans</name>
    <dbReference type="NCBI Taxonomy" id="553427"/>
    <lineage>
        <taxon>Bacteria</taxon>
        <taxon>Bacillati</taxon>
        <taxon>Bacillota</taxon>
        <taxon>Clostridia</taxon>
        <taxon>Eubacteriales</taxon>
        <taxon>Heliobacteriaceae</taxon>
        <taxon>Heliorestis</taxon>
    </lineage>
</organism>
<gene>
    <name evidence="10" type="ORF">F9B85_05515</name>
</gene>
<evidence type="ECO:0000256" key="7">
    <source>
        <dbReference type="ARBA" id="ARBA00023288"/>
    </source>
</evidence>
<evidence type="ECO:0000313" key="11">
    <source>
        <dbReference type="Proteomes" id="UP000468766"/>
    </source>
</evidence>
<evidence type="ECO:0000259" key="8">
    <source>
        <dbReference type="Pfam" id="PF05504"/>
    </source>
</evidence>
<dbReference type="NCBIfam" id="TIGR02887">
    <property type="entry name" value="spore_ger_x_C"/>
    <property type="match status" value="1"/>
</dbReference>
<evidence type="ECO:0000256" key="5">
    <source>
        <dbReference type="ARBA" id="ARBA00023136"/>
    </source>
</evidence>
<comment type="similarity">
    <text evidence="2">Belongs to the GerABKC lipoprotein family.</text>
</comment>
<reference evidence="10 11" key="1">
    <citation type="submission" date="2019-10" db="EMBL/GenBank/DDBJ databases">
        <title>Whole-genome sequence of the extremophile Heliorestis acidaminivorans DSM 24790.</title>
        <authorList>
            <person name="Kyndt J.A."/>
            <person name="Meyer T.E."/>
        </authorList>
    </citation>
    <scope>NUCLEOTIDE SEQUENCE [LARGE SCALE GENOMIC DNA]</scope>
    <source>
        <strain evidence="10 11">DSM 24790</strain>
    </source>
</reference>
<dbReference type="PANTHER" id="PTHR35789:SF1">
    <property type="entry name" value="SPORE GERMINATION PROTEIN B3"/>
    <property type="match status" value="1"/>
</dbReference>
<dbReference type="EMBL" id="WBXO01000003">
    <property type="protein sequence ID" value="KAB2953369.1"/>
    <property type="molecule type" value="Genomic_DNA"/>
</dbReference>
<evidence type="ECO:0000313" key="10">
    <source>
        <dbReference type="EMBL" id="KAB2953369.1"/>
    </source>
</evidence>
<comment type="caution">
    <text evidence="10">The sequence shown here is derived from an EMBL/GenBank/DDBJ whole genome shotgun (WGS) entry which is preliminary data.</text>
</comment>
<feature type="domain" description="Spore germination GerAC-like C-terminal" evidence="8">
    <location>
        <begin position="261"/>
        <end position="427"/>
    </location>
</feature>
<evidence type="ECO:0000256" key="4">
    <source>
        <dbReference type="ARBA" id="ARBA00022729"/>
    </source>
</evidence>
<keyword evidence="11" id="KW-1185">Reference proteome</keyword>
<dbReference type="PANTHER" id="PTHR35789">
    <property type="entry name" value="SPORE GERMINATION PROTEIN B3"/>
    <property type="match status" value="1"/>
</dbReference>